<organism evidence="8 9">
    <name type="scientific">Lithocarpus litseifolius</name>
    <dbReference type="NCBI Taxonomy" id="425828"/>
    <lineage>
        <taxon>Eukaryota</taxon>
        <taxon>Viridiplantae</taxon>
        <taxon>Streptophyta</taxon>
        <taxon>Embryophyta</taxon>
        <taxon>Tracheophyta</taxon>
        <taxon>Spermatophyta</taxon>
        <taxon>Magnoliopsida</taxon>
        <taxon>eudicotyledons</taxon>
        <taxon>Gunneridae</taxon>
        <taxon>Pentapetalae</taxon>
        <taxon>rosids</taxon>
        <taxon>fabids</taxon>
        <taxon>Fagales</taxon>
        <taxon>Fagaceae</taxon>
        <taxon>Lithocarpus</taxon>
    </lineage>
</organism>
<dbReference type="Proteomes" id="UP001459277">
    <property type="component" value="Unassembled WGS sequence"/>
</dbReference>
<reference evidence="8 9" key="1">
    <citation type="submission" date="2024-01" db="EMBL/GenBank/DDBJ databases">
        <title>A telomere-to-telomere, gap-free genome of sweet tea (Lithocarpus litseifolius).</title>
        <authorList>
            <person name="Zhou J."/>
        </authorList>
    </citation>
    <scope>NUCLEOTIDE SEQUENCE [LARGE SCALE GENOMIC DNA]</scope>
    <source>
        <strain evidence="8">Zhou-2022a</strain>
        <tissue evidence="8">Leaf</tissue>
    </source>
</reference>
<accession>A0AAW2CDF4</accession>
<evidence type="ECO:0000256" key="2">
    <source>
        <dbReference type="ARBA" id="ARBA00022771"/>
    </source>
</evidence>
<keyword evidence="2" id="KW-0863">Zinc-finger</keyword>
<keyword evidence="9" id="KW-1185">Reference proteome</keyword>
<evidence type="ECO:0000313" key="9">
    <source>
        <dbReference type="Proteomes" id="UP001459277"/>
    </source>
</evidence>
<feature type="domain" description="AIPP2-like SPOC-like" evidence="7">
    <location>
        <begin position="334"/>
        <end position="463"/>
    </location>
</feature>
<dbReference type="GO" id="GO:0140566">
    <property type="term" value="F:histone reader activity"/>
    <property type="evidence" value="ECO:0007669"/>
    <property type="project" value="InterPro"/>
</dbReference>
<protein>
    <recommendedName>
        <fullName evidence="7">AIPP2-like SPOC-like domain-containing protein</fullName>
    </recommendedName>
</protein>
<dbReference type="SUPFAM" id="SSF57903">
    <property type="entry name" value="FYVE/PHD zinc finger"/>
    <property type="match status" value="1"/>
</dbReference>
<evidence type="ECO:0000256" key="5">
    <source>
        <dbReference type="ARBA" id="ARBA00023163"/>
    </source>
</evidence>
<keyword evidence="5" id="KW-0804">Transcription</keyword>
<dbReference type="InterPro" id="IPR049914">
    <property type="entry name" value="PHD1-3/5-6"/>
</dbReference>
<dbReference type="Gene3D" id="3.30.40.10">
    <property type="entry name" value="Zinc/RING finger domain, C3HC4 (zinc finger)"/>
    <property type="match status" value="1"/>
</dbReference>
<evidence type="ECO:0000259" key="7">
    <source>
        <dbReference type="Pfam" id="PF23121"/>
    </source>
</evidence>
<dbReference type="InterPro" id="IPR013083">
    <property type="entry name" value="Znf_RING/FYVE/PHD"/>
</dbReference>
<evidence type="ECO:0000256" key="6">
    <source>
        <dbReference type="SAM" id="MobiDB-lite"/>
    </source>
</evidence>
<dbReference type="InterPro" id="IPR011011">
    <property type="entry name" value="Znf_FYVE_PHD"/>
</dbReference>
<dbReference type="GO" id="GO:0008270">
    <property type="term" value="F:zinc ion binding"/>
    <property type="evidence" value="ECO:0007669"/>
    <property type="project" value="UniProtKB-KW"/>
</dbReference>
<dbReference type="PANTHER" id="PTHR33304:SF36">
    <property type="entry name" value="GB|AAF26970.1-RELATED"/>
    <property type="match status" value="1"/>
</dbReference>
<dbReference type="GO" id="GO:0034244">
    <property type="term" value="P:negative regulation of transcription elongation by RNA polymerase II"/>
    <property type="evidence" value="ECO:0007669"/>
    <property type="project" value="InterPro"/>
</dbReference>
<feature type="region of interest" description="Disordered" evidence="6">
    <location>
        <begin position="212"/>
        <end position="236"/>
    </location>
</feature>
<dbReference type="EMBL" id="JAZDWU010000007">
    <property type="protein sequence ID" value="KAK9996231.1"/>
    <property type="molecule type" value="Genomic_DNA"/>
</dbReference>
<evidence type="ECO:0000256" key="1">
    <source>
        <dbReference type="ARBA" id="ARBA00022723"/>
    </source>
</evidence>
<evidence type="ECO:0000256" key="3">
    <source>
        <dbReference type="ARBA" id="ARBA00022833"/>
    </source>
</evidence>
<proteinExistence type="predicted"/>
<keyword evidence="4" id="KW-0805">Transcription regulation</keyword>
<evidence type="ECO:0000256" key="4">
    <source>
        <dbReference type="ARBA" id="ARBA00023015"/>
    </source>
</evidence>
<name>A0AAW2CDF4_9ROSI</name>
<feature type="region of interest" description="Disordered" evidence="6">
    <location>
        <begin position="285"/>
        <end position="317"/>
    </location>
</feature>
<dbReference type="AlphaFoldDB" id="A0AAW2CDF4"/>
<dbReference type="PANTHER" id="PTHR33304">
    <property type="match status" value="1"/>
</dbReference>
<keyword evidence="1" id="KW-0479">Metal-binding</keyword>
<sequence>MVAAVGCSYKRVQLDEHYGRVSYTQNGTKGFCLALIFRERVFETNVTKYVEGEPCDICGHVGYAETLVTCSHCKLAREHIYCTRVLLHIVPEIWFCDACRSSKDIVSPIVTMKKHFPEALNSKKSRISNCDFLQSVSPSRILKNSRKTGPLKKQLHIGTSRVKFIPPEEAVKMLSGAQLKESYLPSNLGSSSAHSDTMATTSKYKISSLKFSGQNVNEHRSSRPAGHSKPPVEGVVDTNSVTQEQKSGAQMVELYSPSDLGSSSAQSHSMATISKFKTSSLKISGQNVNEHQSSNPTGHSKPPVGGSVDINSVSQEQKSQTSEHKGDCFFQPCGSFEILDTVSRSEFYDGFLAYLPVTVHPKVFEISKHMPGVLLCTFLPCCNICVDVFQNVCPTVNDIALYFFPGKFERSKEHYFNLLELVEMQDLVLRSSVNDVELLIFSSKRLHLDSCGLEVRSFLWGIFRPLEGNLAIPALPFHDMIFPACGQSSDVEMKLVKQKFPEVKMEPFDGPDVLPGFCKHAAGDTARGMMLSNSSNSVDASIKDGP</sequence>
<comment type="caution">
    <text evidence="8">The sequence shown here is derived from an EMBL/GenBank/DDBJ whole genome shotgun (WGS) entry which is preliminary data.</text>
</comment>
<evidence type="ECO:0000313" key="8">
    <source>
        <dbReference type="EMBL" id="KAK9996231.1"/>
    </source>
</evidence>
<keyword evidence="3" id="KW-0862">Zinc</keyword>
<dbReference type="InterPro" id="IPR056280">
    <property type="entry name" value="AIPP2-like_SPOC"/>
</dbReference>
<feature type="compositionally biased region" description="Polar residues" evidence="6">
    <location>
        <begin position="285"/>
        <end position="298"/>
    </location>
</feature>
<gene>
    <name evidence="8" type="ORF">SO802_020917</name>
</gene>
<dbReference type="Pfam" id="PF23121">
    <property type="entry name" value="SPOC_AIPP2"/>
    <property type="match status" value="1"/>
</dbReference>